<dbReference type="InterPro" id="IPR027417">
    <property type="entry name" value="P-loop_NTPase"/>
</dbReference>
<name>A0A315UY50_GAMAF</name>
<comment type="similarity">
    <text evidence="5">Belongs to the TRAFAC class myosin-kinesin ATPase superfamily. Kinesin family.</text>
</comment>
<dbReference type="InterPro" id="IPR056524">
    <property type="entry name" value="KIF6/9_C"/>
</dbReference>
<evidence type="ECO:0000256" key="3">
    <source>
        <dbReference type="ARBA" id="ARBA00022840"/>
    </source>
</evidence>
<dbReference type="InterPro" id="IPR036961">
    <property type="entry name" value="Kinesin_motor_dom_sf"/>
</dbReference>
<dbReference type="Pfam" id="PF23735">
    <property type="entry name" value="KIF9"/>
    <property type="match status" value="1"/>
</dbReference>
<evidence type="ECO:0000313" key="8">
    <source>
        <dbReference type="EMBL" id="PWA16327.1"/>
    </source>
</evidence>
<sequence length="896" mass="101960">VYSVNHEKETGASLEFLVPRDLADGVVNHKRESYKFRFQKVFEQHIKQEVIFEEIAKPVAESVLAGYNGTIFAYGQTGSGKTFTITGGAERYADRGIIPRTLSYLYERFNQESSMKYTVHISYLEIYNEVGYDLLDSQSEASRLEDLPKVMIMEDTEQNIHLKNLSVQQSGNVEEALNLLFLGDTNRMIAETPMNQASTRSHCVFTIHLCRREPGSATLRRSKLHLVDLAGSDRVSKTGLHGQLLTEAKYINLSLHYLEQVIIALSEKNRSHIPYRNSMLTSVLRDSLGGNCMTTMIATMAVDQRNLDESISTCRFAQRVALIKNEAILNEELDPALLIARLRREIQFLNEELALVTGEQRQEQLTAEEIQKLDELVKAFLNDPDPDVPLSLGPDMRKIQHCFFLMKSMILAKKGAETGHNDQRPLPTGSRENSQISNSSSAAELTKLKEMLKQRILVKMLRKETKKADDAIARLAYLPDTLLSSSTHPVSQPKETKMGTFFKNYGGQGFTRLHLRRGNKTSAGYHSERMFRMPQLRVGKADISASCHACQPYPVLQNNEGNNKTFTKDHSGKVSTAPQLEDQNVDTLPTNQREEVCSGPWFSEGNPNSFGVDREGQASTAVQLKVENMVTLQAEDQKVSTMPQCREENMETVPVERGRAGQCMKEGSKLSVGKREAFQLFIRDHEEHQTIEENRNILKERIADMAVFVLNHKEIKCNPCLANLVAPFDPHTVKKISDSHPLQYKKWKAAGSKQHLLIIWPDVGEFMQRSLRCVWCESQNEETKKRAWWRIWHGAEELFHDPVTGNDTQDKEENDPLEERLCKQIKQEKVNYNSNLGCLKALNTEIEHLQLLMDRVKFKIQQDFQKWWSQETLSLQAFVCISITICDAVGQRTFTT</sequence>
<comment type="subcellular location">
    <subcellularLocation>
        <location evidence="1">Cytoplasm</location>
        <location evidence="1">Cytoskeleton</location>
    </subcellularLocation>
</comment>
<comment type="caution">
    <text evidence="8">The sequence shown here is derived from an EMBL/GenBank/DDBJ whole genome shotgun (WGS) entry which is preliminary data.</text>
</comment>
<dbReference type="InterPro" id="IPR027640">
    <property type="entry name" value="Kinesin-like_fam"/>
</dbReference>
<keyword evidence="3 5" id="KW-0067">ATP-binding</keyword>
<dbReference type="EMBL" id="NHOQ01002481">
    <property type="protein sequence ID" value="PWA16327.1"/>
    <property type="molecule type" value="Genomic_DNA"/>
</dbReference>
<protein>
    <recommendedName>
        <fullName evidence="7">Kinesin motor domain-containing protein</fullName>
    </recommendedName>
</protein>
<feature type="region of interest" description="Disordered" evidence="6">
    <location>
        <begin position="417"/>
        <end position="442"/>
    </location>
</feature>
<evidence type="ECO:0000313" key="9">
    <source>
        <dbReference type="Proteomes" id="UP000250572"/>
    </source>
</evidence>
<feature type="binding site" evidence="5">
    <location>
        <begin position="75"/>
        <end position="82"/>
    </location>
    <ligand>
        <name>ATP</name>
        <dbReference type="ChEBI" id="CHEBI:30616"/>
    </ligand>
</feature>
<dbReference type="GO" id="GO:0005856">
    <property type="term" value="C:cytoskeleton"/>
    <property type="evidence" value="ECO:0007669"/>
    <property type="project" value="UniProtKB-SubCell"/>
</dbReference>
<dbReference type="Proteomes" id="UP000250572">
    <property type="component" value="Unassembled WGS sequence"/>
</dbReference>
<keyword evidence="4" id="KW-0963">Cytoplasm</keyword>
<dbReference type="AlphaFoldDB" id="A0A315UY50"/>
<gene>
    <name evidence="8" type="ORF">CCH79_00004688</name>
</gene>
<keyword evidence="5" id="KW-0505">Motor protein</keyword>
<dbReference type="STRING" id="33528.ENSGAFP00000028884"/>
<feature type="domain" description="Kinesin motor" evidence="7">
    <location>
        <begin position="1"/>
        <end position="323"/>
    </location>
</feature>
<dbReference type="PROSITE" id="PS50067">
    <property type="entry name" value="KINESIN_MOTOR_2"/>
    <property type="match status" value="1"/>
</dbReference>
<dbReference type="GO" id="GO:0008017">
    <property type="term" value="F:microtubule binding"/>
    <property type="evidence" value="ECO:0007669"/>
    <property type="project" value="InterPro"/>
</dbReference>
<dbReference type="InterPro" id="IPR001752">
    <property type="entry name" value="Kinesin_motor_dom"/>
</dbReference>
<keyword evidence="4" id="KW-0206">Cytoskeleton</keyword>
<evidence type="ECO:0000259" key="7">
    <source>
        <dbReference type="PROSITE" id="PS50067"/>
    </source>
</evidence>
<keyword evidence="2 5" id="KW-0547">Nucleotide-binding</keyword>
<evidence type="ECO:0000256" key="6">
    <source>
        <dbReference type="SAM" id="MobiDB-lite"/>
    </source>
</evidence>
<evidence type="ECO:0000256" key="5">
    <source>
        <dbReference type="PROSITE-ProRule" id="PRU00283"/>
    </source>
</evidence>
<keyword evidence="9" id="KW-1185">Reference proteome</keyword>
<dbReference type="PANTHER" id="PTHR47968:SF67">
    <property type="entry name" value="KINESIN MOTOR DOMAIN-CONTAINING PROTEIN"/>
    <property type="match status" value="1"/>
</dbReference>
<evidence type="ECO:0000256" key="1">
    <source>
        <dbReference type="ARBA" id="ARBA00004245"/>
    </source>
</evidence>
<dbReference type="PANTHER" id="PTHR47968">
    <property type="entry name" value="CENTROMERE PROTEIN E"/>
    <property type="match status" value="1"/>
</dbReference>
<reference evidence="8 9" key="1">
    <citation type="journal article" date="2018" name="G3 (Bethesda)">
        <title>A High-Quality Reference Genome for the Invasive Mosquitofish Gambusia affinis Using a Chicago Library.</title>
        <authorList>
            <person name="Hoffberg S.L."/>
            <person name="Troendle N.J."/>
            <person name="Glenn T.C."/>
            <person name="Mahmud O."/>
            <person name="Louha S."/>
            <person name="Chalopin D."/>
            <person name="Bennetzen J.L."/>
            <person name="Mauricio R."/>
        </authorList>
    </citation>
    <scope>NUCLEOTIDE SEQUENCE [LARGE SCALE GENOMIC DNA]</scope>
    <source>
        <strain evidence="8">NE01/NJP1002.9</strain>
        <tissue evidence="8">Muscle</tissue>
    </source>
</reference>
<dbReference type="Gene3D" id="3.40.850.10">
    <property type="entry name" value="Kinesin motor domain"/>
    <property type="match status" value="1"/>
</dbReference>
<dbReference type="GO" id="GO:0007018">
    <property type="term" value="P:microtubule-based movement"/>
    <property type="evidence" value="ECO:0007669"/>
    <property type="project" value="InterPro"/>
</dbReference>
<evidence type="ECO:0000256" key="4">
    <source>
        <dbReference type="ARBA" id="ARBA00023212"/>
    </source>
</evidence>
<evidence type="ECO:0000256" key="2">
    <source>
        <dbReference type="ARBA" id="ARBA00022741"/>
    </source>
</evidence>
<dbReference type="GO" id="GO:0005524">
    <property type="term" value="F:ATP binding"/>
    <property type="evidence" value="ECO:0007669"/>
    <property type="project" value="UniProtKB-UniRule"/>
</dbReference>
<accession>A0A315UY50</accession>
<feature type="compositionally biased region" description="Low complexity" evidence="6">
    <location>
        <begin position="430"/>
        <end position="442"/>
    </location>
</feature>
<feature type="non-terminal residue" evidence="8">
    <location>
        <position position="1"/>
    </location>
</feature>
<dbReference type="GO" id="GO:0003777">
    <property type="term" value="F:microtubule motor activity"/>
    <property type="evidence" value="ECO:0007669"/>
    <property type="project" value="InterPro"/>
</dbReference>
<organism evidence="8 9">
    <name type="scientific">Gambusia affinis</name>
    <name type="common">Western mosquitofish</name>
    <name type="synonym">Heterandria affinis</name>
    <dbReference type="NCBI Taxonomy" id="33528"/>
    <lineage>
        <taxon>Eukaryota</taxon>
        <taxon>Metazoa</taxon>
        <taxon>Chordata</taxon>
        <taxon>Craniata</taxon>
        <taxon>Vertebrata</taxon>
        <taxon>Euteleostomi</taxon>
        <taxon>Actinopterygii</taxon>
        <taxon>Neopterygii</taxon>
        <taxon>Teleostei</taxon>
        <taxon>Neoteleostei</taxon>
        <taxon>Acanthomorphata</taxon>
        <taxon>Ovalentaria</taxon>
        <taxon>Atherinomorphae</taxon>
        <taxon>Cyprinodontiformes</taxon>
        <taxon>Poeciliidae</taxon>
        <taxon>Poeciliinae</taxon>
        <taxon>Gambusia</taxon>
    </lineage>
</organism>
<dbReference type="SUPFAM" id="SSF52540">
    <property type="entry name" value="P-loop containing nucleoside triphosphate hydrolases"/>
    <property type="match status" value="1"/>
</dbReference>
<proteinExistence type="inferred from homology"/>
<dbReference type="Pfam" id="PF00225">
    <property type="entry name" value="Kinesin"/>
    <property type="match status" value="1"/>
</dbReference>
<dbReference type="SMART" id="SM00129">
    <property type="entry name" value="KISc"/>
    <property type="match status" value="1"/>
</dbReference>
<dbReference type="PRINTS" id="PR00380">
    <property type="entry name" value="KINESINHEAVY"/>
</dbReference>